<accession>A0A9X2D1D7</accession>
<evidence type="ECO:0000259" key="7">
    <source>
        <dbReference type="Pfam" id="PF13240"/>
    </source>
</evidence>
<dbReference type="Pfam" id="PF16156">
    <property type="entry name" value="DUF4864"/>
    <property type="match status" value="1"/>
</dbReference>
<feature type="transmembrane region" description="Helical" evidence="5">
    <location>
        <begin position="79"/>
        <end position="101"/>
    </location>
</feature>
<name>A0A9X2D1D7_9GAMM</name>
<reference evidence="8" key="1">
    <citation type="submission" date="2021-11" db="EMBL/GenBank/DDBJ databases">
        <title>Legionella maioricencis sp. nov., a new species isolated from hot water samples in Mallorca.</title>
        <authorList>
            <person name="Crespi S."/>
            <person name="Drasar V."/>
            <person name="Salva-Serra F."/>
            <person name="Jaen-Luchoro D."/>
            <person name="Pineiro-Iglesias B."/>
            <person name="Aliaga F."/>
            <person name="Fernandez-Juarez V."/>
            <person name="Coll G."/>
            <person name="Moore E.R.B."/>
            <person name="Bennasar-Figueras A."/>
        </authorList>
    </citation>
    <scope>NUCLEOTIDE SEQUENCE</scope>
    <source>
        <strain evidence="8">HCPI-6</strain>
    </source>
</reference>
<evidence type="ECO:0000256" key="5">
    <source>
        <dbReference type="SAM" id="Phobius"/>
    </source>
</evidence>
<evidence type="ECO:0000256" key="4">
    <source>
        <dbReference type="ARBA" id="ARBA00023136"/>
    </source>
</evidence>
<dbReference type="AlphaFoldDB" id="A0A9X2D1D7"/>
<protein>
    <submittedName>
        <fullName evidence="8">DUF4864 domain-containing protein</fullName>
    </submittedName>
</protein>
<comment type="subcellular location">
    <subcellularLocation>
        <location evidence="1">Membrane</location>
        <topology evidence="1">Multi-pass membrane protein</topology>
    </subcellularLocation>
</comment>
<dbReference type="InterPro" id="IPR007829">
    <property type="entry name" value="TM2"/>
</dbReference>
<dbReference type="Proteomes" id="UP001139721">
    <property type="component" value="Unassembled WGS sequence"/>
</dbReference>
<proteinExistence type="predicted"/>
<feature type="domain" description="Zinc-ribbon" evidence="7">
    <location>
        <begin position="6"/>
        <end position="28"/>
    </location>
</feature>
<dbReference type="RefSeq" id="WP_250421944.1">
    <property type="nucleotide sequence ID" value="NZ_JAJKBJ010000013.1"/>
</dbReference>
<evidence type="ECO:0000256" key="2">
    <source>
        <dbReference type="ARBA" id="ARBA00022692"/>
    </source>
</evidence>
<dbReference type="EMBL" id="JAJKBJ010000013">
    <property type="protein sequence ID" value="MCL9684729.1"/>
    <property type="molecule type" value="Genomic_DNA"/>
</dbReference>
<feature type="transmembrane region" description="Helical" evidence="5">
    <location>
        <begin position="126"/>
        <end position="150"/>
    </location>
</feature>
<sequence length="260" mass="28437">MNTKNFCTQCNNPLESDALFCSKCGAKVGAATIQSQTVKKPTPIIEPKSSKSGKTTLLLCIFLGMLGAHRFYVGKVWTGILMLLSGGAVGVWVLIDLFLIIKNKFEDKEGNQIELTHNLSKPKESLLLAGSVMAWLAVFMSSVAAVIMYATSSLVTVVDNQLTALQKGQIEKAYSFTSTEFQKNISIDRFKNFVSQFPALINNASSTFSERKMENTTGRLVGVLTAKDGTKTPVAYRLVQENGQWKILDIQILTSLPGAR</sequence>
<keyword evidence="2 5" id="KW-0812">Transmembrane</keyword>
<evidence type="ECO:0000256" key="3">
    <source>
        <dbReference type="ARBA" id="ARBA00022989"/>
    </source>
</evidence>
<dbReference type="InterPro" id="IPR032347">
    <property type="entry name" value="DUF4864"/>
</dbReference>
<evidence type="ECO:0000259" key="6">
    <source>
        <dbReference type="Pfam" id="PF05154"/>
    </source>
</evidence>
<evidence type="ECO:0000256" key="1">
    <source>
        <dbReference type="ARBA" id="ARBA00004141"/>
    </source>
</evidence>
<dbReference type="GO" id="GO:0016020">
    <property type="term" value="C:membrane"/>
    <property type="evidence" value="ECO:0007669"/>
    <property type="project" value="UniProtKB-SubCell"/>
</dbReference>
<keyword evidence="9" id="KW-1185">Reference proteome</keyword>
<dbReference type="Pfam" id="PF13240">
    <property type="entry name" value="Zn_Ribbon_1"/>
    <property type="match status" value="1"/>
</dbReference>
<comment type="caution">
    <text evidence="8">The sequence shown here is derived from an EMBL/GenBank/DDBJ whole genome shotgun (WGS) entry which is preliminary data.</text>
</comment>
<organism evidence="8 9">
    <name type="scientific">Legionella maioricensis</name>
    <dbReference type="NCBI Taxonomy" id="2896528"/>
    <lineage>
        <taxon>Bacteria</taxon>
        <taxon>Pseudomonadati</taxon>
        <taxon>Pseudomonadota</taxon>
        <taxon>Gammaproteobacteria</taxon>
        <taxon>Legionellales</taxon>
        <taxon>Legionellaceae</taxon>
        <taxon>Legionella</taxon>
    </lineage>
</organism>
<dbReference type="InterPro" id="IPR050932">
    <property type="entry name" value="TM2D1-3-like"/>
</dbReference>
<keyword evidence="4 5" id="KW-0472">Membrane</keyword>
<evidence type="ECO:0000313" key="8">
    <source>
        <dbReference type="EMBL" id="MCL9684729.1"/>
    </source>
</evidence>
<gene>
    <name evidence="8" type="ORF">LOX96_11540</name>
</gene>
<feature type="domain" description="TM2" evidence="6">
    <location>
        <begin position="50"/>
        <end position="98"/>
    </location>
</feature>
<dbReference type="PANTHER" id="PTHR21016">
    <property type="entry name" value="BETA-AMYLOID BINDING PROTEIN-RELATED"/>
    <property type="match status" value="1"/>
</dbReference>
<dbReference type="PANTHER" id="PTHR21016:SF25">
    <property type="entry name" value="TM2 DOMAIN-CONTAINING PROTEIN DDB_G0277895-RELATED"/>
    <property type="match status" value="1"/>
</dbReference>
<keyword evidence="3 5" id="KW-1133">Transmembrane helix</keyword>
<evidence type="ECO:0000313" key="9">
    <source>
        <dbReference type="Proteomes" id="UP001139721"/>
    </source>
</evidence>
<dbReference type="Pfam" id="PF05154">
    <property type="entry name" value="TM2"/>
    <property type="match status" value="1"/>
</dbReference>
<feature type="transmembrane region" description="Helical" evidence="5">
    <location>
        <begin position="56"/>
        <end position="73"/>
    </location>
</feature>
<dbReference type="InterPro" id="IPR026870">
    <property type="entry name" value="Zinc_ribbon_dom"/>
</dbReference>